<proteinExistence type="predicted"/>
<reference evidence="1" key="1">
    <citation type="submission" date="2024-06" db="EMBL/GenBank/DDBJ databases">
        <authorList>
            <person name="Gannavaram S."/>
            <person name="Nemani S."/>
            <person name="Datta M."/>
            <person name="Picchiottino A."/>
            <person name="Mereddy A."/>
            <person name="Gannavaram N."/>
            <person name="Honeycutt C."/>
            <person name="Tran D."/>
            <person name="Choi K."/>
            <person name="Srinivasan K."/>
            <person name="Johnson A."/>
        </authorList>
    </citation>
    <scope>NUCLEOTIDE SEQUENCE</scope>
</reference>
<organism evidence="1">
    <name type="scientific">Pantoea phage Survivor</name>
    <dbReference type="NCBI Taxonomy" id="3232176"/>
    <lineage>
        <taxon>Viruses</taxon>
        <taxon>Duplodnaviria</taxon>
        <taxon>Heunggongvirae</taxon>
        <taxon>Uroviricota</taxon>
        <taxon>Caudoviricetes</taxon>
    </lineage>
</organism>
<dbReference type="EMBL" id="PP885733">
    <property type="protein sequence ID" value="XCN28186.1"/>
    <property type="molecule type" value="Genomic_DNA"/>
</dbReference>
<name>A0AAU8KZG2_9CAUD</name>
<accession>A0AAU8KZG2</accession>
<protein>
    <submittedName>
        <fullName evidence="1">Uncharacterized protein</fullName>
    </submittedName>
</protein>
<evidence type="ECO:0000313" key="1">
    <source>
        <dbReference type="EMBL" id="XCN28186.1"/>
    </source>
</evidence>
<sequence>MIYKARDLKNHLNTVSGYKNGIDVPVRPVPLYGWRGLKVRIKGALLVLKNKGDVVTW</sequence>